<evidence type="ECO:0000256" key="6">
    <source>
        <dbReference type="PROSITE-ProRule" id="PRU00169"/>
    </source>
</evidence>
<evidence type="ECO:0000256" key="1">
    <source>
        <dbReference type="ARBA" id="ARBA00004496"/>
    </source>
</evidence>
<evidence type="ECO:0000256" key="4">
    <source>
        <dbReference type="ARBA" id="ARBA00023125"/>
    </source>
</evidence>
<dbReference type="Gene3D" id="1.25.40.10">
    <property type="entry name" value="Tetratricopeptide repeat domain"/>
    <property type="match status" value="1"/>
</dbReference>
<dbReference type="PROSITE" id="PS50110">
    <property type="entry name" value="RESPONSE_REGULATORY"/>
    <property type="match status" value="1"/>
</dbReference>
<evidence type="ECO:0000313" key="9">
    <source>
        <dbReference type="Proteomes" id="UP000094784"/>
    </source>
</evidence>
<dbReference type="Gene3D" id="1.10.10.10">
    <property type="entry name" value="Winged helix-like DNA-binding domain superfamily/Winged helix DNA-binding domain"/>
    <property type="match status" value="1"/>
</dbReference>
<dbReference type="InterPro" id="IPR005158">
    <property type="entry name" value="BTAD"/>
</dbReference>
<keyword evidence="5" id="KW-0804">Transcription</keyword>
<evidence type="ECO:0000259" key="7">
    <source>
        <dbReference type="PROSITE" id="PS50110"/>
    </source>
</evidence>
<dbReference type="SMART" id="SM01043">
    <property type="entry name" value="BTAD"/>
    <property type="match status" value="1"/>
</dbReference>
<keyword evidence="3" id="KW-0805">Transcription regulation</keyword>
<dbReference type="GO" id="GO:0003677">
    <property type="term" value="F:DNA binding"/>
    <property type="evidence" value="ECO:0007669"/>
    <property type="project" value="UniProtKB-KW"/>
</dbReference>
<feature type="modified residue" description="4-aspartylphosphate" evidence="6">
    <location>
        <position position="61"/>
    </location>
</feature>
<dbReference type="GO" id="GO:0006355">
    <property type="term" value="P:regulation of DNA-templated transcription"/>
    <property type="evidence" value="ECO:0007669"/>
    <property type="project" value="InterPro"/>
</dbReference>
<dbReference type="PANTHER" id="PTHR35807">
    <property type="entry name" value="TRANSCRIPTIONAL REGULATOR REDD-RELATED"/>
    <property type="match status" value="1"/>
</dbReference>
<reference evidence="8 9" key="1">
    <citation type="submission" date="2016-09" db="EMBL/GenBank/DDBJ databases">
        <title>Draft genome sequence of the soil isolate, Lysinibacillus fusiformis M5, a potential hypoxanthine producer.</title>
        <authorList>
            <person name="Gallegos-Monterrosa R."/>
            <person name="Maroti G."/>
            <person name="Balint B."/>
            <person name="Kovacs A.T."/>
        </authorList>
    </citation>
    <scope>NUCLEOTIDE SEQUENCE [LARGE SCALE GENOMIC DNA]</scope>
    <source>
        <strain evidence="8 9">M5</strain>
    </source>
</reference>
<dbReference type="SMART" id="SM00448">
    <property type="entry name" value="REC"/>
    <property type="match status" value="1"/>
</dbReference>
<dbReference type="InterPro" id="IPR011006">
    <property type="entry name" value="CheY-like_superfamily"/>
</dbReference>
<dbReference type="InterPro" id="IPR011990">
    <property type="entry name" value="TPR-like_helical_dom_sf"/>
</dbReference>
<dbReference type="Gene3D" id="3.40.50.2300">
    <property type="match status" value="1"/>
</dbReference>
<dbReference type="GO" id="GO:0000160">
    <property type="term" value="P:phosphorelay signal transduction system"/>
    <property type="evidence" value="ECO:0007669"/>
    <property type="project" value="UniProtKB-KW"/>
</dbReference>
<dbReference type="GO" id="GO:0005737">
    <property type="term" value="C:cytoplasm"/>
    <property type="evidence" value="ECO:0007669"/>
    <property type="project" value="UniProtKB-SubCell"/>
</dbReference>
<comment type="caution">
    <text evidence="8">The sequence shown here is derived from an EMBL/GenBank/DDBJ whole genome shotgun (WGS) entry which is preliminary data.</text>
</comment>
<keyword evidence="4" id="KW-0238">DNA-binding</keyword>
<dbReference type="Pfam" id="PF00072">
    <property type="entry name" value="Response_reg"/>
    <property type="match status" value="1"/>
</dbReference>
<dbReference type="InterPro" id="IPR051677">
    <property type="entry name" value="AfsR-DnrI-RedD_regulator"/>
</dbReference>
<gene>
    <name evidence="8" type="ORF">BG258_01070</name>
</gene>
<dbReference type="EMBL" id="MECQ01000001">
    <property type="protein sequence ID" value="ODV54570.1"/>
    <property type="molecule type" value="Genomic_DNA"/>
</dbReference>
<organism evidence="8 9">
    <name type="scientific">Lysinibacillus fusiformis</name>
    <dbReference type="NCBI Taxonomy" id="28031"/>
    <lineage>
        <taxon>Bacteria</taxon>
        <taxon>Bacillati</taxon>
        <taxon>Bacillota</taxon>
        <taxon>Bacilli</taxon>
        <taxon>Bacillales</taxon>
        <taxon>Bacillaceae</taxon>
        <taxon>Lysinibacillus</taxon>
    </lineage>
</organism>
<dbReference type="InterPro" id="IPR036388">
    <property type="entry name" value="WH-like_DNA-bd_sf"/>
</dbReference>
<accession>A0A1E4R277</accession>
<dbReference type="OrthoDB" id="3190595at2"/>
<keyword evidence="6" id="KW-0597">Phosphoprotein</keyword>
<comment type="subcellular location">
    <subcellularLocation>
        <location evidence="1">Cytoplasm</location>
    </subcellularLocation>
</comment>
<dbReference type="AlphaFoldDB" id="A0A1E4R277"/>
<dbReference type="PANTHER" id="PTHR35807:SF2">
    <property type="entry name" value="TRANSCRIPTIONAL ACTIVATOR DOMAIN"/>
    <property type="match status" value="1"/>
</dbReference>
<evidence type="ECO:0000256" key="2">
    <source>
        <dbReference type="ARBA" id="ARBA00023012"/>
    </source>
</evidence>
<feature type="domain" description="Response regulatory" evidence="7">
    <location>
        <begin position="10"/>
        <end position="124"/>
    </location>
</feature>
<dbReference type="InterPro" id="IPR016032">
    <property type="entry name" value="Sig_transdc_resp-reg_C-effctor"/>
</dbReference>
<evidence type="ECO:0000256" key="3">
    <source>
        <dbReference type="ARBA" id="ARBA00023015"/>
    </source>
</evidence>
<dbReference type="InterPro" id="IPR001789">
    <property type="entry name" value="Sig_transdc_resp-reg_receiver"/>
</dbReference>
<name>A0A1E4R277_9BACI</name>
<dbReference type="SUPFAM" id="SSF46894">
    <property type="entry name" value="C-terminal effector domain of the bipartite response regulators"/>
    <property type="match status" value="1"/>
</dbReference>
<dbReference type="Pfam" id="PF03704">
    <property type="entry name" value="BTAD"/>
    <property type="match status" value="1"/>
</dbReference>
<dbReference type="Proteomes" id="UP000094784">
    <property type="component" value="Unassembled WGS sequence"/>
</dbReference>
<proteinExistence type="predicted"/>
<dbReference type="SUPFAM" id="SSF52172">
    <property type="entry name" value="CheY-like"/>
    <property type="match status" value="1"/>
</dbReference>
<evidence type="ECO:0000313" key="8">
    <source>
        <dbReference type="EMBL" id="ODV54570.1"/>
    </source>
</evidence>
<keyword evidence="2" id="KW-0902">Two-component regulatory system</keyword>
<evidence type="ECO:0000256" key="5">
    <source>
        <dbReference type="ARBA" id="ARBA00023163"/>
    </source>
</evidence>
<protein>
    <submittedName>
        <fullName evidence="8">Transcriptional regulator</fullName>
    </submittedName>
</protein>
<dbReference type="SUPFAM" id="SSF48452">
    <property type="entry name" value="TPR-like"/>
    <property type="match status" value="1"/>
</dbReference>
<sequence>MKGRVFILIRAILMDDEPLALVRMEKHLQKFDRIEVIKTFTSVKDLLIEGPILDFQVAFLDVEMPSMNGLDIAELLKSWNESIYIVFVTAYRDYAVQAFELHSIDYLLKPVSTSRLATTIHRIEELLQPKIMSLPTLSHSEPLLKIQCFGEFVVSYEGKPLHWRTIKTKELFALLFLHLNTPVPRDTIIDNLWRYTDFNKAKVQLHTTVSYLRSSLSAYGFLKVIEYTNGCYILTLDHIQSDANDLEIILNKKEQTGKLDIERAEALLQDYRGEFMATMAYPWIASKANLMNKLFTQLLNELAHYYEQVQDVNYLERSLLIALELNPYSDQAVQQLIKHYANIGNRAEAIKIYRSFKRTLLSELNVLPLQETTTLFQTIAEQE</sequence>